<name>X1H9D1_9ZZZZ</name>
<dbReference type="EMBL" id="BARU01028037">
    <property type="protein sequence ID" value="GAH65972.1"/>
    <property type="molecule type" value="Genomic_DNA"/>
</dbReference>
<reference evidence="1" key="1">
    <citation type="journal article" date="2014" name="Front. Microbiol.">
        <title>High frequency of phylogenetically diverse reductive dehalogenase-homologous genes in deep subseafloor sedimentary metagenomes.</title>
        <authorList>
            <person name="Kawai M."/>
            <person name="Futagami T."/>
            <person name="Toyoda A."/>
            <person name="Takaki Y."/>
            <person name="Nishi S."/>
            <person name="Hori S."/>
            <person name="Arai W."/>
            <person name="Tsubouchi T."/>
            <person name="Morono Y."/>
            <person name="Uchiyama I."/>
            <person name="Ito T."/>
            <person name="Fujiyama A."/>
            <person name="Inagaki F."/>
            <person name="Takami H."/>
        </authorList>
    </citation>
    <scope>NUCLEOTIDE SEQUENCE</scope>
    <source>
        <strain evidence="1">Expedition CK06-06</strain>
    </source>
</reference>
<accession>X1H9D1</accession>
<organism evidence="1">
    <name type="scientific">marine sediment metagenome</name>
    <dbReference type="NCBI Taxonomy" id="412755"/>
    <lineage>
        <taxon>unclassified sequences</taxon>
        <taxon>metagenomes</taxon>
        <taxon>ecological metagenomes</taxon>
    </lineage>
</organism>
<gene>
    <name evidence="1" type="ORF">S03H2_44804</name>
</gene>
<protein>
    <submittedName>
        <fullName evidence="1">Uncharacterized protein</fullName>
    </submittedName>
</protein>
<evidence type="ECO:0000313" key="1">
    <source>
        <dbReference type="EMBL" id="GAH65972.1"/>
    </source>
</evidence>
<proteinExistence type="predicted"/>
<dbReference type="AlphaFoldDB" id="X1H9D1"/>
<sequence>LFKSIKGGYRLMDIRRSTLYYRAKDNLNKKIKEADIKDRIATIS</sequence>
<feature type="non-terminal residue" evidence="1">
    <location>
        <position position="1"/>
    </location>
</feature>
<comment type="caution">
    <text evidence="1">The sequence shown here is derived from an EMBL/GenBank/DDBJ whole genome shotgun (WGS) entry which is preliminary data.</text>
</comment>